<evidence type="ECO:0000313" key="3">
    <source>
        <dbReference type="EMBL" id="GGX65924.1"/>
    </source>
</evidence>
<accession>A0A918KJM4</accession>
<reference evidence="3" key="1">
    <citation type="journal article" date="2014" name="Int. J. Syst. Evol. Microbiol.">
        <title>Complete genome sequence of Corynebacterium casei LMG S-19264T (=DSM 44701T), isolated from a smear-ripened cheese.</title>
        <authorList>
            <consortium name="US DOE Joint Genome Institute (JGI-PGF)"/>
            <person name="Walter F."/>
            <person name="Albersmeier A."/>
            <person name="Kalinowski J."/>
            <person name="Ruckert C."/>
        </authorList>
    </citation>
    <scope>NUCLEOTIDE SEQUENCE</scope>
    <source>
        <strain evidence="3">JCM 4790</strain>
    </source>
</reference>
<gene>
    <name evidence="3" type="ORF">GCM10010358_20430</name>
</gene>
<sequence>MTARPAAWVLLLASLFGCLQLANVTGRDTPDSRNYLSYALSLGGADKAEAVDRTVAYLCASRGDLASRGHSVDVGGFRGPDPGPEVREECRAHYGRILHERLREGRTAGHTAPFMGERFMRIFEARPGYPVLLVPFVSLLGTVWGLWAAGVCVAAGGGVLVYLVLRTLRVPVVPALVGQVLYYVLPTGVTAMRPMTEGTMTALTLTALWGCALVLCGRREDGRGAGRRAGVWLVAGSLALLFAVKHSQALFLGGCLAVAFGAVAWRRRRSGRPAGEGVAAVAAVTAGAAVCTVVAARLLGYPSEHDSLQDLLTDHFARPDRADPWGEFWRLEAGFWAEWLRRQLLQPLFPALLAAGAWGALRQRPAFGAALVAAAATGVISQAAHPDIAVDRLLVMAWLLPVLGVPLLLARYAGPRVRLPGQSGGPLERTPRAARPVE</sequence>
<evidence type="ECO:0008006" key="5">
    <source>
        <dbReference type="Google" id="ProtNLM"/>
    </source>
</evidence>
<comment type="caution">
    <text evidence="3">The sequence shown here is derived from an EMBL/GenBank/DDBJ whole genome shotgun (WGS) entry which is preliminary data.</text>
</comment>
<feature type="chain" id="PRO_5038823843" description="Integral membrane protein" evidence="2">
    <location>
        <begin position="23"/>
        <end position="438"/>
    </location>
</feature>
<keyword evidence="1" id="KW-0812">Transmembrane</keyword>
<dbReference type="Proteomes" id="UP000619244">
    <property type="component" value="Unassembled WGS sequence"/>
</dbReference>
<feature type="signal peptide" evidence="2">
    <location>
        <begin position="1"/>
        <end position="22"/>
    </location>
</feature>
<feature type="transmembrane region" description="Helical" evidence="1">
    <location>
        <begin position="229"/>
        <end position="244"/>
    </location>
</feature>
<proteinExistence type="predicted"/>
<feature type="transmembrane region" description="Helical" evidence="1">
    <location>
        <begin position="366"/>
        <end position="384"/>
    </location>
</feature>
<feature type="transmembrane region" description="Helical" evidence="1">
    <location>
        <begin position="250"/>
        <end position="266"/>
    </location>
</feature>
<feature type="transmembrane region" description="Helical" evidence="1">
    <location>
        <begin position="198"/>
        <end position="217"/>
    </location>
</feature>
<dbReference type="AlphaFoldDB" id="A0A918KJM4"/>
<evidence type="ECO:0000256" key="2">
    <source>
        <dbReference type="SAM" id="SignalP"/>
    </source>
</evidence>
<keyword evidence="1" id="KW-0472">Membrane</keyword>
<dbReference type="EMBL" id="BMVU01000005">
    <property type="protein sequence ID" value="GGX65924.1"/>
    <property type="molecule type" value="Genomic_DNA"/>
</dbReference>
<keyword evidence="4" id="KW-1185">Reference proteome</keyword>
<feature type="transmembrane region" description="Helical" evidence="1">
    <location>
        <begin position="172"/>
        <end position="192"/>
    </location>
</feature>
<evidence type="ECO:0000313" key="4">
    <source>
        <dbReference type="Proteomes" id="UP000619244"/>
    </source>
</evidence>
<feature type="transmembrane region" description="Helical" evidence="1">
    <location>
        <begin position="144"/>
        <end position="165"/>
    </location>
</feature>
<feature type="transmembrane region" description="Helical" evidence="1">
    <location>
        <begin position="396"/>
        <end position="414"/>
    </location>
</feature>
<protein>
    <recommendedName>
        <fullName evidence="5">Integral membrane protein</fullName>
    </recommendedName>
</protein>
<reference evidence="3" key="2">
    <citation type="submission" date="2020-09" db="EMBL/GenBank/DDBJ databases">
        <authorList>
            <person name="Sun Q."/>
            <person name="Ohkuma M."/>
        </authorList>
    </citation>
    <scope>NUCLEOTIDE SEQUENCE</scope>
    <source>
        <strain evidence="3">JCM 4790</strain>
    </source>
</reference>
<dbReference type="PROSITE" id="PS51257">
    <property type="entry name" value="PROKAR_LIPOPROTEIN"/>
    <property type="match status" value="1"/>
</dbReference>
<dbReference type="RefSeq" id="WP_190189845.1">
    <property type="nucleotide sequence ID" value="NZ_BMVU01000005.1"/>
</dbReference>
<evidence type="ECO:0000256" key="1">
    <source>
        <dbReference type="SAM" id="Phobius"/>
    </source>
</evidence>
<feature type="transmembrane region" description="Helical" evidence="1">
    <location>
        <begin position="278"/>
        <end position="299"/>
    </location>
</feature>
<feature type="transmembrane region" description="Helical" evidence="1">
    <location>
        <begin position="344"/>
        <end position="361"/>
    </location>
</feature>
<keyword evidence="2" id="KW-0732">Signal</keyword>
<keyword evidence="1" id="KW-1133">Transmembrane helix</keyword>
<name>A0A918KJM4_9ACTN</name>
<organism evidence="3 4">
    <name type="scientific">Streptomyces minutiscleroticus</name>
    <dbReference type="NCBI Taxonomy" id="68238"/>
    <lineage>
        <taxon>Bacteria</taxon>
        <taxon>Bacillati</taxon>
        <taxon>Actinomycetota</taxon>
        <taxon>Actinomycetes</taxon>
        <taxon>Kitasatosporales</taxon>
        <taxon>Streptomycetaceae</taxon>
        <taxon>Streptomyces</taxon>
    </lineage>
</organism>